<feature type="compositionally biased region" description="Gly residues" evidence="7">
    <location>
        <begin position="46"/>
        <end position="58"/>
    </location>
</feature>
<feature type="region of interest" description="Disordered" evidence="7">
    <location>
        <begin position="1"/>
        <end position="282"/>
    </location>
</feature>
<dbReference type="PANTHER" id="PTHR47560">
    <property type="entry name" value="EXPRESSED PROTEIN"/>
    <property type="match status" value="1"/>
</dbReference>
<feature type="compositionally biased region" description="Basic and acidic residues" evidence="7">
    <location>
        <begin position="201"/>
        <end position="214"/>
    </location>
</feature>
<evidence type="ECO:0000256" key="4">
    <source>
        <dbReference type="ARBA" id="ARBA00022741"/>
    </source>
</evidence>
<name>M7YV08_TRIUA</name>
<gene>
    <name evidence="8" type="ORF">TRIUR3_24495</name>
</gene>
<dbReference type="InterPro" id="IPR006073">
    <property type="entry name" value="GTP-bd"/>
</dbReference>
<evidence type="ECO:0000256" key="1">
    <source>
        <dbReference type="ARBA" id="ARBA00001946"/>
    </source>
</evidence>
<evidence type="ECO:0000256" key="6">
    <source>
        <dbReference type="ARBA" id="ARBA00023134"/>
    </source>
</evidence>
<keyword evidence="6" id="KW-0342">GTP-binding</keyword>
<keyword evidence="3" id="KW-0479">Metal-binding</keyword>
<evidence type="ECO:0000313" key="8">
    <source>
        <dbReference type="EMBL" id="EMS51412.1"/>
    </source>
</evidence>
<dbReference type="InterPro" id="IPR019987">
    <property type="entry name" value="GTP-bd_ribosome_bio_YsxC"/>
</dbReference>
<accession>M7YV08</accession>
<dbReference type="PROSITE" id="PS51706">
    <property type="entry name" value="G_ENGB"/>
    <property type="match status" value="1"/>
</dbReference>
<evidence type="ECO:0000256" key="2">
    <source>
        <dbReference type="ARBA" id="ARBA00009638"/>
    </source>
</evidence>
<keyword evidence="5" id="KW-0460">Magnesium</keyword>
<reference evidence="8" key="1">
    <citation type="journal article" date="2013" name="Nature">
        <title>Draft genome of the wheat A-genome progenitor Triticum urartu.</title>
        <authorList>
            <person name="Ling H.Q."/>
            <person name="Zhao S."/>
            <person name="Liu D."/>
            <person name="Wang J."/>
            <person name="Sun H."/>
            <person name="Zhang C."/>
            <person name="Fan H."/>
            <person name="Li D."/>
            <person name="Dong L."/>
            <person name="Tao Y."/>
            <person name="Gao C."/>
            <person name="Wu H."/>
            <person name="Li Y."/>
            <person name="Cui Y."/>
            <person name="Guo X."/>
            <person name="Zheng S."/>
            <person name="Wang B."/>
            <person name="Yu K."/>
            <person name="Liang Q."/>
            <person name="Yang W."/>
            <person name="Lou X."/>
            <person name="Chen J."/>
            <person name="Feng M."/>
            <person name="Jian J."/>
            <person name="Zhang X."/>
            <person name="Luo G."/>
            <person name="Jiang Y."/>
            <person name="Liu J."/>
            <person name="Wang Z."/>
            <person name="Sha Y."/>
            <person name="Zhang B."/>
            <person name="Wu H."/>
            <person name="Tang D."/>
            <person name="Shen Q."/>
            <person name="Xue P."/>
            <person name="Zou S."/>
            <person name="Wang X."/>
            <person name="Liu X."/>
            <person name="Wang F."/>
            <person name="Yang Y."/>
            <person name="An X."/>
            <person name="Dong Z."/>
            <person name="Zhang K."/>
            <person name="Zhang X."/>
            <person name="Luo M.C."/>
            <person name="Dvorak J."/>
            <person name="Tong Y."/>
            <person name="Wang J."/>
            <person name="Yang H."/>
            <person name="Li Z."/>
            <person name="Wang D."/>
            <person name="Zhang A."/>
            <person name="Wang J."/>
        </authorList>
    </citation>
    <scope>NUCLEOTIDE SEQUENCE</scope>
</reference>
<sequence length="612" mass="68648">MPLGVRLKWRETSTASQLSAKRDMSGGGTGMAGGKTGNRREDARGKGGARFGGRGGGTEQKRWRSDAGSQGDARRGSSGFDSRKRKGDHGSGYGDYNDTSFSKPRMDRKNPSDGTRGKFSSRGGDGFKPRRSEEGEFRPMRRSSSNGSGMGRGEGERFKPRCSEDDGFRSMRRDSSKVYGGSKGDKGRSMVCMNSQASKWKKFDKDIRVDRRNGDTTNADLDEHDAGSRKSDDSQQNAEDKPRARPTRVLDKTGKKLRVYRKDSVSDSEEIAPPKKRKRMKLDPYDTSNKRIEDATPKQDVCITEKIPEKSTPEPDETEMSINAKFRDIQPSSSILSYVEDNLLGRRRLIDIKNAGYNTKLSAPLDNVPFSTRIERDRIEDTVFRNKLDFFAAAKIPSSFPPPTIPEIAFAGVSNVGKSSLLNALTRQWGIVRTSDKPGLTQSINFFKLASKLCLVDLPGYGFAYAKDEVKESWQELVKEYVSNRVGLDRVCLLVHTKRGMKPLDYELIDLMERYKTPYQIVLTKTDLVFPIDVARRAMEIQEVLSLPSSHVRFDSLPDLNPKPLISSTTEPQEEQVGRKARGELLNHLIISNLLYLLLNHVILIPRYMSCR</sequence>
<dbReference type="SUPFAM" id="SSF52540">
    <property type="entry name" value="P-loop containing nucleoside triphosphate hydrolases"/>
    <property type="match status" value="1"/>
</dbReference>
<organism evidence="8">
    <name type="scientific">Triticum urartu</name>
    <name type="common">Red wild einkorn</name>
    <name type="synonym">Crithodium urartu</name>
    <dbReference type="NCBI Taxonomy" id="4572"/>
    <lineage>
        <taxon>Eukaryota</taxon>
        <taxon>Viridiplantae</taxon>
        <taxon>Streptophyta</taxon>
        <taxon>Embryophyta</taxon>
        <taxon>Tracheophyta</taxon>
        <taxon>Spermatophyta</taxon>
        <taxon>Magnoliopsida</taxon>
        <taxon>Liliopsida</taxon>
        <taxon>Poales</taxon>
        <taxon>Poaceae</taxon>
        <taxon>BOP clade</taxon>
        <taxon>Pooideae</taxon>
        <taxon>Triticodae</taxon>
        <taxon>Triticeae</taxon>
        <taxon>Triticinae</taxon>
        <taxon>Triticum</taxon>
    </lineage>
</organism>
<evidence type="ECO:0000256" key="3">
    <source>
        <dbReference type="ARBA" id="ARBA00022723"/>
    </source>
</evidence>
<dbReference type="AlphaFoldDB" id="M7YV08"/>
<comment type="cofactor">
    <cofactor evidence="1">
        <name>Mg(2+)</name>
        <dbReference type="ChEBI" id="CHEBI:18420"/>
    </cofactor>
</comment>
<evidence type="ECO:0000256" key="7">
    <source>
        <dbReference type="SAM" id="MobiDB-lite"/>
    </source>
</evidence>
<dbReference type="HAMAP" id="MF_00321">
    <property type="entry name" value="GTPase_EngB"/>
    <property type="match status" value="1"/>
</dbReference>
<dbReference type="CDD" id="cd01876">
    <property type="entry name" value="YihA_EngB"/>
    <property type="match status" value="1"/>
</dbReference>
<dbReference type="PANTHER" id="PTHR47560:SF1">
    <property type="entry name" value="EXPRESSED PROTEIN"/>
    <property type="match status" value="1"/>
</dbReference>
<dbReference type="Pfam" id="PF01926">
    <property type="entry name" value="MMR_HSR1"/>
    <property type="match status" value="1"/>
</dbReference>
<dbReference type="GO" id="GO:0005525">
    <property type="term" value="F:GTP binding"/>
    <property type="evidence" value="ECO:0007669"/>
    <property type="project" value="UniProtKB-KW"/>
</dbReference>
<dbReference type="InterPro" id="IPR027417">
    <property type="entry name" value="P-loop_NTPase"/>
</dbReference>
<dbReference type="Gene3D" id="3.40.50.300">
    <property type="entry name" value="P-loop containing nucleotide triphosphate hydrolases"/>
    <property type="match status" value="1"/>
</dbReference>
<dbReference type="eggNOG" id="KOG2486">
    <property type="taxonomic scope" value="Eukaryota"/>
</dbReference>
<feature type="compositionally biased region" description="Basic and acidic residues" evidence="7">
    <location>
        <begin position="153"/>
        <end position="176"/>
    </location>
</feature>
<feature type="compositionally biased region" description="Basic and acidic residues" evidence="7">
    <location>
        <begin position="125"/>
        <end position="139"/>
    </location>
</feature>
<feature type="compositionally biased region" description="Gly residues" evidence="7">
    <location>
        <begin position="25"/>
        <end position="36"/>
    </location>
</feature>
<dbReference type="EMBL" id="KD220359">
    <property type="protein sequence ID" value="EMS51412.1"/>
    <property type="molecule type" value="Genomic_DNA"/>
</dbReference>
<dbReference type="STRING" id="4572.M7YV08"/>
<dbReference type="GO" id="GO:0046872">
    <property type="term" value="F:metal ion binding"/>
    <property type="evidence" value="ECO:0007669"/>
    <property type="project" value="UniProtKB-KW"/>
</dbReference>
<dbReference type="NCBIfam" id="TIGR03598">
    <property type="entry name" value="GTPase_YsxC"/>
    <property type="match status" value="1"/>
</dbReference>
<keyword evidence="4" id="KW-0547">Nucleotide-binding</keyword>
<dbReference type="InterPro" id="IPR030393">
    <property type="entry name" value="G_ENGB_dom"/>
</dbReference>
<protein>
    <submittedName>
        <fullName evidence="8">Putative GTP-binding protein EngB</fullName>
    </submittedName>
</protein>
<evidence type="ECO:0000256" key="5">
    <source>
        <dbReference type="ARBA" id="ARBA00022842"/>
    </source>
</evidence>
<feature type="compositionally biased region" description="Basic and acidic residues" evidence="7">
    <location>
        <begin position="224"/>
        <end position="265"/>
    </location>
</feature>
<comment type="similarity">
    <text evidence="2">Belongs to the TRAFAC class TrmE-Era-EngA-EngB-Septin-like GTPase superfamily. EngB GTPase family.</text>
</comment>
<proteinExistence type="inferred from homology"/>